<keyword evidence="1" id="KW-0812">Transmembrane</keyword>
<proteinExistence type="predicted"/>
<name>A0ABW8PYL6_9GAMM</name>
<gene>
    <name evidence="2" type="ORF">V6U78_08510</name>
</gene>
<organism evidence="2 3">
    <name type="scientific">Marinospirillum alkalitolerans</name>
    <dbReference type="NCBI Taxonomy" id="3123374"/>
    <lineage>
        <taxon>Bacteria</taxon>
        <taxon>Pseudomonadati</taxon>
        <taxon>Pseudomonadota</taxon>
        <taxon>Gammaproteobacteria</taxon>
        <taxon>Oceanospirillales</taxon>
        <taxon>Oceanospirillaceae</taxon>
        <taxon>Marinospirillum</taxon>
    </lineage>
</organism>
<dbReference type="EMBL" id="JBANFI010000004">
    <property type="protein sequence ID" value="MFK7161076.1"/>
    <property type="molecule type" value="Genomic_DNA"/>
</dbReference>
<evidence type="ECO:0000256" key="1">
    <source>
        <dbReference type="SAM" id="Phobius"/>
    </source>
</evidence>
<keyword evidence="1" id="KW-0472">Membrane</keyword>
<evidence type="ECO:0008006" key="4">
    <source>
        <dbReference type="Google" id="ProtNLM"/>
    </source>
</evidence>
<dbReference type="RefSeq" id="WP_405339404.1">
    <property type="nucleotide sequence ID" value="NZ_JBANFI010000004.1"/>
</dbReference>
<comment type="caution">
    <text evidence="2">The sequence shown here is derived from an EMBL/GenBank/DDBJ whole genome shotgun (WGS) entry which is preliminary data.</text>
</comment>
<sequence length="208" mass="22490">MVLSPLAVLLVAQLGILLLGTAIYQSLKNWRLMKELAVFKAAAPSALSSDAEPQINLDQAERLLNRLQQGYADIEDYAPASQGLCEEQLQLLDNLADCLGLQLGSARKSAPAMAPVEPSISMPPPSAPESDDIITQDQIDSVLGSDFDAEIDDAIELDELGLDEIETTSAEIEADDTELPDDTLQAILDSQDDFDFSDLESELLDTKK</sequence>
<keyword evidence="3" id="KW-1185">Reference proteome</keyword>
<evidence type="ECO:0000313" key="2">
    <source>
        <dbReference type="EMBL" id="MFK7161076.1"/>
    </source>
</evidence>
<evidence type="ECO:0000313" key="3">
    <source>
        <dbReference type="Proteomes" id="UP001621714"/>
    </source>
</evidence>
<keyword evidence="1" id="KW-1133">Transmembrane helix</keyword>
<feature type="transmembrane region" description="Helical" evidence="1">
    <location>
        <begin position="6"/>
        <end position="24"/>
    </location>
</feature>
<dbReference type="Proteomes" id="UP001621714">
    <property type="component" value="Unassembled WGS sequence"/>
</dbReference>
<reference evidence="2 3" key="1">
    <citation type="submission" date="2024-02" db="EMBL/GenBank/DDBJ databases">
        <title>Marinospirillum sp. MEB 164 isolated from Lonar lake sediment.</title>
        <authorList>
            <person name="Joshi A."/>
            <person name="Thite S."/>
        </authorList>
    </citation>
    <scope>NUCLEOTIDE SEQUENCE [LARGE SCALE GENOMIC DNA]</scope>
    <source>
        <strain evidence="2 3">MEB164</strain>
    </source>
</reference>
<protein>
    <recommendedName>
        <fullName evidence="4">Pilus assembly protein FimV</fullName>
    </recommendedName>
</protein>
<accession>A0ABW8PYL6</accession>